<dbReference type="Proteomes" id="UP000431451">
    <property type="component" value="Unassembled WGS sequence"/>
</dbReference>
<dbReference type="EMBL" id="PDCJ01000001">
    <property type="protein sequence ID" value="PEG31066.1"/>
    <property type="molecule type" value="Genomic_DNA"/>
</dbReference>
<dbReference type="GeneID" id="68877529"/>
<keyword evidence="5" id="KW-1185">Reference proteome</keyword>
<protein>
    <recommendedName>
        <fullName evidence="1">Phospholipase C/D domain-containing protein</fullName>
    </recommendedName>
</protein>
<evidence type="ECO:0000313" key="6">
    <source>
        <dbReference type="Proteomes" id="UP000431451"/>
    </source>
</evidence>
<evidence type="ECO:0000313" key="2">
    <source>
        <dbReference type="EMBL" id="CAG9707752.1"/>
    </source>
</evidence>
<evidence type="ECO:0000259" key="1">
    <source>
        <dbReference type="Pfam" id="PF00882"/>
    </source>
</evidence>
<dbReference type="Proteomes" id="UP000220840">
    <property type="component" value="Unassembled WGS sequence"/>
</dbReference>
<reference evidence="4 6" key="2">
    <citation type="submission" date="2018-06" db="EMBL/GenBank/DDBJ databases">
        <authorList>
            <consortium name="IHU Genomes"/>
        </authorList>
    </citation>
    <scope>NUCLEOTIDE SEQUENCE [LARGE SCALE GENOMIC DNA]</scope>
    <source>
        <strain evidence="4 6">NEC25</strain>
    </source>
</reference>
<dbReference type="Proteomes" id="UP000789738">
    <property type="component" value="Unassembled WGS sequence"/>
</dbReference>
<proteinExistence type="predicted"/>
<dbReference type="EMBL" id="CAKJVE010000004">
    <property type="protein sequence ID" value="CAG9707752.1"/>
    <property type="molecule type" value="Genomic_DNA"/>
</dbReference>
<reference evidence="3 5" key="1">
    <citation type="submission" date="2017-10" db="EMBL/GenBank/DDBJ databases">
        <title>Effective Description of Clostridium neonatale sp. nov. linked to necrotizing enterocolitis in neonates and a clarification of species assignable to the genus Clostridium (Prazmowski 1880) emend. Lawson and Rainey 2016.</title>
        <authorList>
            <person name="Bernard K."/>
            <person name="Burdz T."/>
            <person name="Wiebe D."/>
            <person name="Balcewich B."/>
            <person name="Alfa M."/>
            <person name="Bernier A.-M."/>
        </authorList>
    </citation>
    <scope>NUCLEOTIDE SEQUENCE [LARGE SCALE GENOMIC DNA]</scope>
    <source>
        <strain evidence="3 5">LCDC99A005</strain>
    </source>
</reference>
<evidence type="ECO:0000313" key="4">
    <source>
        <dbReference type="EMBL" id="VCT84551.1"/>
    </source>
</evidence>
<dbReference type="AlphaFoldDB" id="A0A2A7MHB4"/>
<reference evidence="2" key="3">
    <citation type="submission" date="2021-10" db="EMBL/GenBank/DDBJ databases">
        <authorList>
            <person name="Mesa V."/>
        </authorList>
    </citation>
    <scope>NUCLEOTIDE SEQUENCE</scope>
    <source>
        <strain evidence="2">CC3_PB</strain>
    </source>
</reference>
<dbReference type="GO" id="GO:0016788">
    <property type="term" value="F:hydrolase activity, acting on ester bonds"/>
    <property type="evidence" value="ECO:0007669"/>
    <property type="project" value="InterPro"/>
</dbReference>
<dbReference type="STRING" id="137838.GCA_001458595_02444"/>
<dbReference type="InterPro" id="IPR008947">
    <property type="entry name" value="PLipase_C/P1_nuclease_dom_sf"/>
</dbReference>
<dbReference type="EMBL" id="UWJD01000001">
    <property type="protein sequence ID" value="VCT84551.1"/>
    <property type="molecule type" value="Genomic_DNA"/>
</dbReference>
<dbReference type="RefSeq" id="WP_058295229.1">
    <property type="nucleotide sequence ID" value="NZ_CAKJVD010000015.1"/>
</dbReference>
<organism evidence="3 5">
    <name type="scientific">Clostridium neonatale</name>
    <dbReference type="NCBI Taxonomy" id="137838"/>
    <lineage>
        <taxon>Bacteria</taxon>
        <taxon>Bacillati</taxon>
        <taxon>Bacillota</taxon>
        <taxon>Clostridia</taxon>
        <taxon>Eubacteriales</taxon>
        <taxon>Clostridiaceae</taxon>
        <taxon>Clostridium</taxon>
    </lineage>
</organism>
<feature type="domain" description="Phospholipase C/D" evidence="1">
    <location>
        <begin position="5"/>
        <end position="153"/>
    </location>
</feature>
<dbReference type="Pfam" id="PF00882">
    <property type="entry name" value="Zn_dep_PLPC"/>
    <property type="match status" value="1"/>
</dbReference>
<sequence length="187" mass="21853">MKVRTHFHLAKLALKNIKTKYPKDFSLNMFYIGTIIADCSWLPYTNPHFHKKSFKYVEDKLEKLINKRKFNAYNSLQFGIIIHYLCDFCCYSHISGGIGDVGDHIIYERKIQKYLLDNISKISKMIVSKSYNNTQELKKFINSQIAKYKEGKHSFMWDIENSIEISSIVCSAVFDKYNLKGKVIGQV</sequence>
<dbReference type="InterPro" id="IPR029002">
    <property type="entry name" value="PLPC/GPLD1"/>
</dbReference>
<name>A0A2A7MHB4_9CLOT</name>
<dbReference type="OrthoDB" id="2878022at2"/>
<gene>
    <name evidence="2" type="ORF">CNEO_43204</name>
    <name evidence="4" type="ORF">CNEONATNEC25_02151</name>
    <name evidence="3" type="ORF">CQ394_04895</name>
</gene>
<accession>A0A2A7MHB4</accession>
<dbReference type="SUPFAM" id="SSF48537">
    <property type="entry name" value="Phospholipase C/P1 nuclease"/>
    <property type="match status" value="1"/>
</dbReference>
<evidence type="ECO:0000313" key="3">
    <source>
        <dbReference type="EMBL" id="PEG31066.1"/>
    </source>
</evidence>
<evidence type="ECO:0000313" key="5">
    <source>
        <dbReference type="Proteomes" id="UP000220840"/>
    </source>
</evidence>